<dbReference type="GO" id="GO:0032259">
    <property type="term" value="P:methylation"/>
    <property type="evidence" value="ECO:0007669"/>
    <property type="project" value="UniProtKB-KW"/>
</dbReference>
<accession>A0ABN2UMQ3</accession>
<gene>
    <name evidence="2" type="ORF">GCM10009839_47800</name>
</gene>
<feature type="region of interest" description="Disordered" evidence="1">
    <location>
        <begin position="1"/>
        <end position="33"/>
    </location>
</feature>
<comment type="caution">
    <text evidence="2">The sequence shown here is derived from an EMBL/GenBank/DDBJ whole genome shotgun (WGS) entry which is preliminary data.</text>
</comment>
<dbReference type="Proteomes" id="UP001500751">
    <property type="component" value="Unassembled WGS sequence"/>
</dbReference>
<protein>
    <submittedName>
        <fullName evidence="2">SAM-dependent methyltransferase</fullName>
    </submittedName>
</protein>
<dbReference type="EMBL" id="BAAAQN010000029">
    <property type="protein sequence ID" value="GAA2040163.1"/>
    <property type="molecule type" value="Genomic_DNA"/>
</dbReference>
<dbReference type="GO" id="GO:0008168">
    <property type="term" value="F:methyltransferase activity"/>
    <property type="evidence" value="ECO:0007669"/>
    <property type="project" value="UniProtKB-KW"/>
</dbReference>
<dbReference type="InterPro" id="IPR006764">
    <property type="entry name" value="SAM_dep_MeTrfase_SAV2177_type"/>
</dbReference>
<dbReference type="PIRSF" id="PIRSF017393">
    <property type="entry name" value="MTase_SAV2177"/>
    <property type="match status" value="1"/>
</dbReference>
<reference evidence="2 3" key="1">
    <citation type="journal article" date="2019" name="Int. J. Syst. Evol. Microbiol.">
        <title>The Global Catalogue of Microorganisms (GCM) 10K type strain sequencing project: providing services to taxonomists for standard genome sequencing and annotation.</title>
        <authorList>
            <consortium name="The Broad Institute Genomics Platform"/>
            <consortium name="The Broad Institute Genome Sequencing Center for Infectious Disease"/>
            <person name="Wu L."/>
            <person name="Ma J."/>
        </authorList>
    </citation>
    <scope>NUCLEOTIDE SEQUENCE [LARGE SCALE GENOMIC DNA]</scope>
    <source>
        <strain evidence="2 3">JCM 16014</strain>
    </source>
</reference>
<sequence length="296" mass="31501">MTFGYAGPHDRGEGEAGVDESTAGLGDDPLAPGWVPPEIDTTKAHPARIYDCLLGGKDHFDVDRQAAEVVIKALPGARDMVRENRAFLGRAVRHLAESGITQFLDVGTGIPGPGNTGDVARAVHPDARVVYVDYDPVVAVHSRALLAGADPALTAIVVADVRDPLSILHHPAVHEVLDFDQPIAVLMVALLHFIKPEEDAHGIVTTFRTALPPGSAVVISHGTDGGDPETSAEARKGWDNATSQFTVRDRTDITALFDGLDLIPPGVVNVPLWRPDGPAREDWAAIWFDGGVGLKR</sequence>
<keyword evidence="3" id="KW-1185">Reference proteome</keyword>
<evidence type="ECO:0000256" key="1">
    <source>
        <dbReference type="SAM" id="MobiDB-lite"/>
    </source>
</evidence>
<name>A0ABN2UMQ3_9ACTN</name>
<organism evidence="2 3">
    <name type="scientific">Catenulispora yoronensis</name>
    <dbReference type="NCBI Taxonomy" id="450799"/>
    <lineage>
        <taxon>Bacteria</taxon>
        <taxon>Bacillati</taxon>
        <taxon>Actinomycetota</taxon>
        <taxon>Actinomycetes</taxon>
        <taxon>Catenulisporales</taxon>
        <taxon>Catenulisporaceae</taxon>
        <taxon>Catenulispora</taxon>
    </lineage>
</organism>
<evidence type="ECO:0000313" key="3">
    <source>
        <dbReference type="Proteomes" id="UP001500751"/>
    </source>
</evidence>
<keyword evidence="2" id="KW-0808">Transferase</keyword>
<keyword evidence="2" id="KW-0489">Methyltransferase</keyword>
<dbReference type="InterPro" id="IPR029063">
    <property type="entry name" value="SAM-dependent_MTases_sf"/>
</dbReference>
<dbReference type="SUPFAM" id="SSF53335">
    <property type="entry name" value="S-adenosyl-L-methionine-dependent methyltransferases"/>
    <property type="match status" value="1"/>
</dbReference>
<dbReference type="Gene3D" id="3.40.50.150">
    <property type="entry name" value="Vaccinia Virus protein VP39"/>
    <property type="match status" value="1"/>
</dbReference>
<evidence type="ECO:0000313" key="2">
    <source>
        <dbReference type="EMBL" id="GAA2040163.1"/>
    </source>
</evidence>
<dbReference type="Pfam" id="PF04672">
    <property type="entry name" value="Methyltransf_19"/>
    <property type="match status" value="1"/>
</dbReference>
<proteinExistence type="predicted"/>